<keyword evidence="9 19" id="KW-0808">Transferase</keyword>
<comment type="catalytic activity">
    <reaction evidence="17 19">
        <text>alpha-ribazole + adenosylcob(III)inamide-GDP = adenosylcob(III)alamin + GMP + H(+)</text>
        <dbReference type="Rhea" id="RHEA:16049"/>
        <dbReference type="ChEBI" id="CHEBI:10329"/>
        <dbReference type="ChEBI" id="CHEBI:15378"/>
        <dbReference type="ChEBI" id="CHEBI:18408"/>
        <dbReference type="ChEBI" id="CHEBI:58115"/>
        <dbReference type="ChEBI" id="CHEBI:60487"/>
        <dbReference type="EC" id="2.7.8.26"/>
    </reaction>
</comment>
<feature type="transmembrane region" description="Helical" evidence="19">
    <location>
        <begin position="91"/>
        <end position="112"/>
    </location>
</feature>
<feature type="transmembrane region" description="Helical" evidence="19">
    <location>
        <begin position="26"/>
        <end position="45"/>
    </location>
</feature>
<evidence type="ECO:0000313" key="21">
    <source>
        <dbReference type="Proteomes" id="UP000632154"/>
    </source>
</evidence>
<sequence>MALTFLTAVPLPVAEVRPGDFARASAYYPLAGYLVGGLAALTLWLTGPLPDGVGAALTLGVWLGLTGWLHFDGLVDSADALLVMKSPAQRLEILGDVHVGAFGLGSGVLYLLTFWSLLSAGLPLYAPLAAAVTARALVLLPMNLYPAARSESLGARSREGRALPALLLAAPLLTLGGVWAGALLALVLTLLTARWAAHRLGGGLSGDIYGLLISVGELGVLLGILSALTWVPG</sequence>
<keyword evidence="10 19" id="KW-0812">Transmembrane</keyword>
<organism evidence="20 21">
    <name type="scientific">Deinococcus piscis</name>
    <dbReference type="NCBI Taxonomy" id="394230"/>
    <lineage>
        <taxon>Bacteria</taxon>
        <taxon>Thermotogati</taxon>
        <taxon>Deinococcota</taxon>
        <taxon>Deinococci</taxon>
        <taxon>Deinococcales</taxon>
        <taxon>Deinococcaceae</taxon>
        <taxon>Deinococcus</taxon>
    </lineage>
</organism>
<feature type="transmembrane region" description="Helical" evidence="19">
    <location>
        <begin position="208"/>
        <end position="231"/>
    </location>
</feature>
<evidence type="ECO:0000256" key="9">
    <source>
        <dbReference type="ARBA" id="ARBA00022679"/>
    </source>
</evidence>
<dbReference type="Proteomes" id="UP000632154">
    <property type="component" value="Unassembled WGS sequence"/>
</dbReference>
<evidence type="ECO:0000256" key="12">
    <source>
        <dbReference type="ARBA" id="ARBA00022989"/>
    </source>
</evidence>
<accession>A0ABQ3K439</accession>
<evidence type="ECO:0000256" key="15">
    <source>
        <dbReference type="ARBA" id="ARBA00032605"/>
    </source>
</evidence>
<feature type="transmembrane region" description="Helical" evidence="19">
    <location>
        <begin position="52"/>
        <end position="71"/>
    </location>
</feature>
<evidence type="ECO:0000256" key="11">
    <source>
        <dbReference type="ARBA" id="ARBA00022842"/>
    </source>
</evidence>
<keyword evidence="21" id="KW-1185">Reference proteome</keyword>
<comment type="catalytic activity">
    <reaction evidence="18 19">
        <text>alpha-ribazole 5'-phosphate + adenosylcob(III)inamide-GDP = adenosylcob(III)alamin 5'-phosphate + GMP + H(+)</text>
        <dbReference type="Rhea" id="RHEA:23560"/>
        <dbReference type="ChEBI" id="CHEBI:15378"/>
        <dbReference type="ChEBI" id="CHEBI:57918"/>
        <dbReference type="ChEBI" id="CHEBI:58115"/>
        <dbReference type="ChEBI" id="CHEBI:60487"/>
        <dbReference type="ChEBI" id="CHEBI:60493"/>
        <dbReference type="EC" id="2.7.8.26"/>
    </reaction>
</comment>
<dbReference type="EC" id="2.7.8.26" evidence="5 19"/>
<evidence type="ECO:0000256" key="5">
    <source>
        <dbReference type="ARBA" id="ARBA00013200"/>
    </source>
</evidence>
<name>A0ABQ3K439_9DEIO</name>
<evidence type="ECO:0000256" key="3">
    <source>
        <dbReference type="ARBA" id="ARBA00004663"/>
    </source>
</evidence>
<comment type="caution">
    <text evidence="20">The sequence shown here is derived from an EMBL/GenBank/DDBJ whole genome shotgun (WGS) entry which is preliminary data.</text>
</comment>
<dbReference type="Pfam" id="PF02654">
    <property type="entry name" value="CobS"/>
    <property type="match status" value="1"/>
</dbReference>
<evidence type="ECO:0000256" key="8">
    <source>
        <dbReference type="ARBA" id="ARBA00022573"/>
    </source>
</evidence>
<evidence type="ECO:0000256" key="6">
    <source>
        <dbReference type="ARBA" id="ARBA00015850"/>
    </source>
</evidence>
<comment type="pathway">
    <text evidence="3 19">Cofactor biosynthesis; adenosylcobalamin biosynthesis; adenosylcobalamin from cob(II)yrinate a,c-diamide: step 7/7.</text>
</comment>
<keyword evidence="11 19" id="KW-0460">Magnesium</keyword>
<dbReference type="HAMAP" id="MF_00719">
    <property type="entry name" value="CobS"/>
    <property type="match status" value="1"/>
</dbReference>
<feature type="transmembrane region" description="Helical" evidence="19">
    <location>
        <begin position="124"/>
        <end position="145"/>
    </location>
</feature>
<evidence type="ECO:0000256" key="14">
    <source>
        <dbReference type="ARBA" id="ARBA00025228"/>
    </source>
</evidence>
<evidence type="ECO:0000256" key="10">
    <source>
        <dbReference type="ARBA" id="ARBA00022692"/>
    </source>
</evidence>
<keyword evidence="13 19" id="KW-0472">Membrane</keyword>
<dbReference type="InterPro" id="IPR003805">
    <property type="entry name" value="CobS"/>
</dbReference>
<keyword evidence="12 19" id="KW-1133">Transmembrane helix</keyword>
<evidence type="ECO:0000256" key="4">
    <source>
        <dbReference type="ARBA" id="ARBA00010561"/>
    </source>
</evidence>
<keyword evidence="7 19" id="KW-1003">Cell membrane</keyword>
<comment type="function">
    <text evidence="14 19">Joins adenosylcobinamide-GDP and alpha-ribazole to generate adenosylcobalamin (Ado-cobalamin). Also synthesizes adenosylcobalamin 5'-phosphate from adenosylcobinamide-GDP and alpha-ribazole 5'-phosphate.</text>
</comment>
<dbReference type="PANTHER" id="PTHR34148:SF1">
    <property type="entry name" value="ADENOSYLCOBINAMIDE-GDP RIBAZOLETRANSFERASE"/>
    <property type="match status" value="1"/>
</dbReference>
<reference evidence="21" key="1">
    <citation type="journal article" date="2019" name="Int. J. Syst. Evol. Microbiol.">
        <title>The Global Catalogue of Microorganisms (GCM) 10K type strain sequencing project: providing services to taxonomists for standard genome sequencing and annotation.</title>
        <authorList>
            <consortium name="The Broad Institute Genomics Platform"/>
            <consortium name="The Broad Institute Genome Sequencing Center for Infectious Disease"/>
            <person name="Wu L."/>
            <person name="Ma J."/>
        </authorList>
    </citation>
    <scope>NUCLEOTIDE SEQUENCE [LARGE SCALE GENOMIC DNA]</scope>
    <source>
        <strain evidence="21">CGMCC 1.18439</strain>
    </source>
</reference>
<gene>
    <name evidence="19 20" type="primary">cobS</name>
    <name evidence="20" type="ORF">GCM10017783_14200</name>
</gene>
<keyword evidence="8 19" id="KW-0169">Cobalamin biosynthesis</keyword>
<evidence type="ECO:0000256" key="2">
    <source>
        <dbReference type="ARBA" id="ARBA00004651"/>
    </source>
</evidence>
<evidence type="ECO:0000256" key="18">
    <source>
        <dbReference type="ARBA" id="ARBA00049504"/>
    </source>
</evidence>
<evidence type="ECO:0000256" key="13">
    <source>
        <dbReference type="ARBA" id="ARBA00023136"/>
    </source>
</evidence>
<evidence type="ECO:0000313" key="20">
    <source>
        <dbReference type="EMBL" id="GHG03000.1"/>
    </source>
</evidence>
<feature type="transmembrane region" description="Helical" evidence="19">
    <location>
        <begin position="165"/>
        <end position="196"/>
    </location>
</feature>
<protein>
    <recommendedName>
        <fullName evidence="6 19">Adenosylcobinamide-GDP ribazoletransferase</fullName>
        <ecNumber evidence="5 19">2.7.8.26</ecNumber>
    </recommendedName>
    <alternativeName>
        <fullName evidence="16 19">Cobalamin synthase</fullName>
    </alternativeName>
    <alternativeName>
        <fullName evidence="15 19">Cobalamin-5'-phosphate synthase</fullName>
    </alternativeName>
</protein>
<evidence type="ECO:0000256" key="7">
    <source>
        <dbReference type="ARBA" id="ARBA00022475"/>
    </source>
</evidence>
<evidence type="ECO:0000256" key="16">
    <source>
        <dbReference type="ARBA" id="ARBA00032853"/>
    </source>
</evidence>
<proteinExistence type="inferred from homology"/>
<evidence type="ECO:0000256" key="17">
    <source>
        <dbReference type="ARBA" id="ARBA00048623"/>
    </source>
</evidence>
<evidence type="ECO:0000256" key="1">
    <source>
        <dbReference type="ARBA" id="ARBA00001946"/>
    </source>
</evidence>
<evidence type="ECO:0000256" key="19">
    <source>
        <dbReference type="HAMAP-Rule" id="MF_00719"/>
    </source>
</evidence>
<comment type="subcellular location">
    <subcellularLocation>
        <location evidence="2 19">Cell membrane</location>
        <topology evidence="2 19">Multi-pass membrane protein</topology>
    </subcellularLocation>
</comment>
<dbReference type="EMBL" id="BNAL01000015">
    <property type="protein sequence ID" value="GHG03000.1"/>
    <property type="molecule type" value="Genomic_DNA"/>
</dbReference>
<comment type="cofactor">
    <cofactor evidence="1 19">
        <name>Mg(2+)</name>
        <dbReference type="ChEBI" id="CHEBI:18420"/>
    </cofactor>
</comment>
<dbReference type="PANTHER" id="PTHR34148">
    <property type="entry name" value="ADENOSYLCOBINAMIDE-GDP RIBAZOLETRANSFERASE"/>
    <property type="match status" value="1"/>
</dbReference>
<comment type="similarity">
    <text evidence="4 19">Belongs to the CobS family.</text>
</comment>